<dbReference type="Pfam" id="PF13556">
    <property type="entry name" value="HTH_30"/>
    <property type="match status" value="1"/>
</dbReference>
<dbReference type="InterPro" id="IPR041522">
    <property type="entry name" value="CdaR_GGDEF"/>
</dbReference>
<dbReference type="InterPro" id="IPR003018">
    <property type="entry name" value="GAF"/>
</dbReference>
<dbReference type="Pfam" id="PF13185">
    <property type="entry name" value="GAF_2"/>
    <property type="match status" value="1"/>
</dbReference>
<dbReference type="SMART" id="SM00065">
    <property type="entry name" value="GAF"/>
    <property type="match status" value="1"/>
</dbReference>
<comment type="similarity">
    <text evidence="1">Belongs to the CdaR family.</text>
</comment>
<protein>
    <submittedName>
        <fullName evidence="3">Helix-turn-helix domain-containing protein</fullName>
    </submittedName>
</protein>
<dbReference type="InterPro" id="IPR025736">
    <property type="entry name" value="PucR_C-HTH_dom"/>
</dbReference>
<reference evidence="3" key="1">
    <citation type="submission" date="2020-10" db="EMBL/GenBank/DDBJ databases">
        <title>Ca. Dormibacterota MAGs.</title>
        <authorList>
            <person name="Montgomery K."/>
        </authorList>
    </citation>
    <scope>NUCLEOTIDE SEQUENCE [LARGE SCALE GENOMIC DNA]</scope>
    <source>
        <strain evidence="3">SC8812_S17_10</strain>
    </source>
</reference>
<accession>A0A934K2W5</accession>
<sequence>MTEEARTELDRLMTLLEVNRSLTSELGPQEIIREILADAIRVIPAADAGVLFLYDRNCRGLVANHAVGFGPAIYEIVVASGEGLAGKAFEATRPMIYRDRDAVAACMSNTASGNLQLMEEATGGLTYAHSALTCPLIYKGDALGAIVIDNLHTPKVFNDFDLKLLEGLARAASVALVNARLYESEREARVKVEALNDEARHRHDQMQRQLAVQESFAAVAREGHPLPVLAARLATICEASTIILDRLYRVRASAPSLASDSVSEILAGDWAAVEPALLRAETTMSRQTVAGLTGPILVTPLCAGPNVLGFIVLRGLGRTIGDTDASASDSAAVIATIEFLRERSAEEADRRRNENFLEALLSGQQLSTRQGRKLRLPLTIAVGDLREPHTEKRPLMQSVCQGLLDVIMDVIGGDDPTAVIGLRSSQIVLVTSAAPTAIERGLQRVIDRLHRLPEKWHAVFAVSEPAEAFTDVRNQYREACAALTVHRELQREGSVFRVNSLGAYRLIFRSASDTDIVELCQRVLGRVLPADARSDGRILNSFRAYLANGNSVTATAGKLGVHPHTIRYRLHRLEELTSLSLEKVEDRLTLELATRVLDMVGATHDHDVADDNGDVA</sequence>
<dbReference type="PANTHER" id="PTHR33744">
    <property type="entry name" value="CARBOHYDRATE DIACID REGULATOR"/>
    <property type="match status" value="1"/>
</dbReference>
<keyword evidence="4" id="KW-1185">Reference proteome</keyword>
<dbReference type="SUPFAM" id="SSF55781">
    <property type="entry name" value="GAF domain-like"/>
    <property type="match status" value="1"/>
</dbReference>
<feature type="domain" description="GAF" evidence="2">
    <location>
        <begin position="27"/>
        <end position="186"/>
    </location>
</feature>
<dbReference type="InterPro" id="IPR051448">
    <property type="entry name" value="CdaR-like_regulators"/>
</dbReference>
<dbReference type="Gene3D" id="1.10.10.2840">
    <property type="entry name" value="PucR C-terminal helix-turn-helix domain"/>
    <property type="match status" value="1"/>
</dbReference>
<dbReference type="AlphaFoldDB" id="A0A934K2W5"/>
<gene>
    <name evidence="3" type="ORF">JF922_21400</name>
</gene>
<name>A0A934K2W5_9BACT</name>
<evidence type="ECO:0000256" key="1">
    <source>
        <dbReference type="ARBA" id="ARBA00006754"/>
    </source>
</evidence>
<dbReference type="Gene3D" id="3.30.450.40">
    <property type="match status" value="1"/>
</dbReference>
<dbReference type="EMBL" id="JAEKNR010000215">
    <property type="protein sequence ID" value="MBJ7600611.1"/>
    <property type="molecule type" value="Genomic_DNA"/>
</dbReference>
<dbReference type="RefSeq" id="WP_338204522.1">
    <property type="nucleotide sequence ID" value="NZ_JAEKNR010000215.1"/>
</dbReference>
<organism evidence="3 4">
    <name type="scientific">Candidatus Nephthysia bennettiae</name>
    <dbReference type="NCBI Taxonomy" id="3127016"/>
    <lineage>
        <taxon>Bacteria</taxon>
        <taxon>Bacillati</taxon>
        <taxon>Candidatus Dormiibacterota</taxon>
        <taxon>Candidatus Dormibacteria</taxon>
        <taxon>Candidatus Dormibacterales</taxon>
        <taxon>Candidatus Dormibacteraceae</taxon>
        <taxon>Candidatus Nephthysia</taxon>
    </lineage>
</organism>
<dbReference type="Pfam" id="PF17853">
    <property type="entry name" value="GGDEF_2"/>
    <property type="match status" value="1"/>
</dbReference>
<evidence type="ECO:0000313" key="3">
    <source>
        <dbReference type="EMBL" id="MBJ7600611.1"/>
    </source>
</evidence>
<dbReference type="Proteomes" id="UP000612893">
    <property type="component" value="Unassembled WGS sequence"/>
</dbReference>
<dbReference type="InterPro" id="IPR042070">
    <property type="entry name" value="PucR_C-HTH_sf"/>
</dbReference>
<dbReference type="InterPro" id="IPR029016">
    <property type="entry name" value="GAF-like_dom_sf"/>
</dbReference>
<proteinExistence type="inferred from homology"/>
<dbReference type="PANTHER" id="PTHR33744:SF7">
    <property type="entry name" value="PUCR FAMILY TRANSCRIPTIONAL REGULATOR"/>
    <property type="match status" value="1"/>
</dbReference>
<comment type="caution">
    <text evidence="3">The sequence shown here is derived from an EMBL/GenBank/DDBJ whole genome shotgun (WGS) entry which is preliminary data.</text>
</comment>
<evidence type="ECO:0000259" key="2">
    <source>
        <dbReference type="SMART" id="SM00065"/>
    </source>
</evidence>
<evidence type="ECO:0000313" key="4">
    <source>
        <dbReference type="Proteomes" id="UP000612893"/>
    </source>
</evidence>